<feature type="transmembrane region" description="Helical" evidence="1">
    <location>
        <begin position="48"/>
        <end position="69"/>
    </location>
</feature>
<dbReference type="AlphaFoldDB" id="A0A6I6DZT5"/>
<evidence type="ECO:0000256" key="1">
    <source>
        <dbReference type="SAM" id="Phobius"/>
    </source>
</evidence>
<gene>
    <name evidence="2" type="ORF">D7D94_07150</name>
</gene>
<organism evidence="2 3">
    <name type="scientific">Microbacterium oryzae</name>
    <dbReference type="NCBI Taxonomy" id="743009"/>
    <lineage>
        <taxon>Bacteria</taxon>
        <taxon>Bacillati</taxon>
        <taxon>Actinomycetota</taxon>
        <taxon>Actinomycetes</taxon>
        <taxon>Micrococcales</taxon>
        <taxon>Microbacteriaceae</taxon>
        <taxon>Microbacterium</taxon>
    </lineage>
</organism>
<reference evidence="2 3" key="1">
    <citation type="submission" date="2018-09" db="EMBL/GenBank/DDBJ databases">
        <title>Whole genome sequencing of Microbacterium oryzae strain MB-10T.</title>
        <authorList>
            <person name="Das S.K."/>
        </authorList>
    </citation>
    <scope>NUCLEOTIDE SEQUENCE [LARGE SCALE GENOMIC DNA]</scope>
    <source>
        <strain evidence="2 3">MB-10</strain>
    </source>
</reference>
<keyword evidence="1" id="KW-0472">Membrane</keyword>
<protein>
    <submittedName>
        <fullName evidence="2">Uncharacterized protein</fullName>
    </submittedName>
</protein>
<name>A0A6I6DZT5_9MICO</name>
<keyword evidence="1" id="KW-0812">Transmembrane</keyword>
<dbReference type="Proteomes" id="UP000422989">
    <property type="component" value="Chromosome"/>
</dbReference>
<dbReference type="KEGG" id="moj:D7D94_07150"/>
<evidence type="ECO:0000313" key="3">
    <source>
        <dbReference type="Proteomes" id="UP000422989"/>
    </source>
</evidence>
<feature type="transmembrane region" description="Helical" evidence="1">
    <location>
        <begin position="78"/>
        <end position="100"/>
    </location>
</feature>
<evidence type="ECO:0000313" key="2">
    <source>
        <dbReference type="EMBL" id="QGU27464.1"/>
    </source>
</evidence>
<proteinExistence type="predicted"/>
<dbReference type="RefSeq" id="WP_156241960.1">
    <property type="nucleotide sequence ID" value="NZ_BAAAZL010000004.1"/>
</dbReference>
<keyword evidence="3" id="KW-1185">Reference proteome</keyword>
<accession>A0A6I6DZT5</accession>
<keyword evidence="1" id="KW-1133">Transmembrane helix</keyword>
<dbReference type="EMBL" id="CP032550">
    <property type="protein sequence ID" value="QGU27464.1"/>
    <property type="molecule type" value="Genomic_DNA"/>
</dbReference>
<sequence length="115" mass="12347">MTEPEDAAQLDDDELLNEVSSAIPVVRRRISLSTPALMLGMFALPTSWFTPWVAPLALVAVVLAVIALVRRHADRSMAWWGFGLGIAALVGCSVWAVWILGQLGETPVLAVPGLL</sequence>